<dbReference type="GO" id="GO:0006995">
    <property type="term" value="P:cellular response to nitrogen starvation"/>
    <property type="evidence" value="ECO:0007669"/>
    <property type="project" value="UniProtKB-ARBA"/>
</dbReference>
<dbReference type="GO" id="GO:0004185">
    <property type="term" value="F:serine-type carboxypeptidase activity"/>
    <property type="evidence" value="ECO:0007669"/>
    <property type="project" value="UniProtKB-UniRule"/>
</dbReference>
<dbReference type="Proteomes" id="UP000190831">
    <property type="component" value="Chromosome H"/>
</dbReference>
<comment type="similarity">
    <text evidence="2 11">Belongs to the peptidase S10 family.</text>
</comment>
<dbReference type="Pfam" id="PF00450">
    <property type="entry name" value="Peptidase_S10"/>
    <property type="match status" value="1"/>
</dbReference>
<dbReference type="GO" id="GO:0000328">
    <property type="term" value="C:fungal-type vacuole lumen"/>
    <property type="evidence" value="ECO:0007669"/>
    <property type="project" value="UniProtKB-ARBA"/>
</dbReference>
<dbReference type="PRINTS" id="PR00724">
    <property type="entry name" value="CRBOXYPTASEC"/>
</dbReference>
<evidence type="ECO:0000256" key="2">
    <source>
        <dbReference type="ARBA" id="ARBA00009431"/>
    </source>
</evidence>
<dbReference type="GO" id="GO:0031638">
    <property type="term" value="P:zymogen activation"/>
    <property type="evidence" value="ECO:0007669"/>
    <property type="project" value="UniProtKB-ARBA"/>
</dbReference>
<evidence type="ECO:0000256" key="6">
    <source>
        <dbReference type="ARBA" id="ARBA00022729"/>
    </source>
</evidence>
<dbReference type="SUPFAM" id="SSF53474">
    <property type="entry name" value="alpha/beta-Hydrolases"/>
    <property type="match status" value="1"/>
</dbReference>
<evidence type="ECO:0000256" key="1">
    <source>
        <dbReference type="ARBA" id="ARBA00004410"/>
    </source>
</evidence>
<sequence>MKIGSFFTGLVIYSSVSLSFSISHFFDSKVLKPFFNDLQDIHRKLDDSFNILTDPIYDDYSVRIKEVDPAKLGIDSVKQWSGYLDYKDSKHFFYWYFESRNDPVNDPVILWLNGGPGCSSLTGLFFELGPSSIGPDLKPIYNPYSWNRNASIIFLEQPLGVGFSYGDKKVSSTEVAGKDVYVFLELFFQKFPHLRANDFHIAGESYAGHYIPQIAHEIAINHYGIASFNLSSVLIGNGLTDTLVQYAYYSKMACGEGGYPSVLTPEKCQEMEDSLPLCLGLTEECYDTRQTFVCIAASTYCTSHLYGPYRETGLNMYDIRRKCEESDNGLCYKGLDYVTEYLNQRYVQDALGSDVHSYVGCSKDVSSSFALTGDHTKPFQQFVAELADRDIPVLLYSGDKDYICNWLGNHAWSDELEWKSKDEFKSEKLKPWISEQTGESSGEVKNYGSLTFLRVYDAGHMVPYDQPEASLEMLNTWISGDYSFGY</sequence>
<dbReference type="PANTHER" id="PTHR11802:SF51">
    <property type="entry name" value="VACUOLAR SERINE-TYPE CARBOXYPEPTIDASE ATG42"/>
    <property type="match status" value="1"/>
</dbReference>
<reference evidence="12 13" key="1">
    <citation type="submission" date="2016-03" db="EMBL/GenBank/DDBJ databases">
        <authorList>
            <person name="Devillers H."/>
        </authorList>
    </citation>
    <scope>NUCLEOTIDE SEQUENCE [LARGE SCALE GENOMIC DNA]</scope>
    <source>
        <strain evidence="12">CBS 6772</strain>
    </source>
</reference>
<protein>
    <recommendedName>
        <fullName evidence="11">Carboxypeptidase</fullName>
        <ecNumber evidence="11">3.4.16.-</ecNumber>
    </recommendedName>
</protein>
<evidence type="ECO:0000256" key="8">
    <source>
        <dbReference type="ARBA" id="ARBA00023157"/>
    </source>
</evidence>
<proteinExistence type="inferred from homology"/>
<evidence type="ECO:0000313" key="12">
    <source>
        <dbReference type="EMBL" id="SCW04374.1"/>
    </source>
</evidence>
<dbReference type="PANTHER" id="PTHR11802">
    <property type="entry name" value="SERINE PROTEASE FAMILY S10 SERINE CARBOXYPEPTIDASE"/>
    <property type="match status" value="1"/>
</dbReference>
<gene>
    <name evidence="12" type="ORF">LAFE_0H12112G</name>
</gene>
<evidence type="ECO:0000256" key="11">
    <source>
        <dbReference type="RuleBase" id="RU361156"/>
    </source>
</evidence>
<evidence type="ECO:0000256" key="9">
    <source>
        <dbReference type="ARBA" id="ARBA00023180"/>
    </source>
</evidence>
<keyword evidence="6" id="KW-0732">Signal</keyword>
<evidence type="ECO:0000256" key="4">
    <source>
        <dbReference type="ARBA" id="ARBA00022645"/>
    </source>
</evidence>
<dbReference type="GO" id="GO:0046938">
    <property type="term" value="P:phytochelatin biosynthetic process"/>
    <property type="evidence" value="ECO:0007669"/>
    <property type="project" value="UniProtKB-ARBA"/>
</dbReference>
<dbReference type="InterPro" id="IPR029058">
    <property type="entry name" value="AB_hydrolase_fold"/>
</dbReference>
<keyword evidence="3" id="KW-0926">Vacuole</keyword>
<dbReference type="PROSITE" id="PS00131">
    <property type="entry name" value="CARBOXYPEPT_SER_SER"/>
    <property type="match status" value="1"/>
</dbReference>
<dbReference type="Gene3D" id="1.10.287.410">
    <property type="match status" value="1"/>
</dbReference>
<organism evidence="12 13">
    <name type="scientific">Lachancea fermentati</name>
    <name type="common">Zygosaccharomyces fermentati</name>
    <dbReference type="NCBI Taxonomy" id="4955"/>
    <lineage>
        <taxon>Eukaryota</taxon>
        <taxon>Fungi</taxon>
        <taxon>Dikarya</taxon>
        <taxon>Ascomycota</taxon>
        <taxon>Saccharomycotina</taxon>
        <taxon>Saccharomycetes</taxon>
        <taxon>Saccharomycetales</taxon>
        <taxon>Saccharomycetaceae</taxon>
        <taxon>Lachancea</taxon>
    </lineage>
</organism>
<dbReference type="EC" id="3.4.16.-" evidence="11"/>
<evidence type="ECO:0000256" key="7">
    <source>
        <dbReference type="ARBA" id="ARBA00022801"/>
    </source>
</evidence>
<name>A0A1G4MKF6_LACFM</name>
<evidence type="ECO:0000256" key="10">
    <source>
        <dbReference type="ARBA" id="ARBA00052076"/>
    </source>
</evidence>
<dbReference type="FunFam" id="1.10.287.410:FF:000001">
    <property type="entry name" value="Carboxypeptidase Y"/>
    <property type="match status" value="1"/>
</dbReference>
<dbReference type="STRING" id="4955.A0A1G4MKF6"/>
<dbReference type="EMBL" id="LT598491">
    <property type="protein sequence ID" value="SCW04374.1"/>
    <property type="molecule type" value="Genomic_DNA"/>
</dbReference>
<dbReference type="InterPro" id="IPR033124">
    <property type="entry name" value="Ser_caboxypep_his_AS"/>
</dbReference>
<keyword evidence="4 11" id="KW-0121">Carboxypeptidase</keyword>
<dbReference type="OMA" id="HEIAINH"/>
<keyword evidence="13" id="KW-1185">Reference proteome</keyword>
<dbReference type="AlphaFoldDB" id="A0A1G4MKF6"/>
<evidence type="ECO:0000256" key="3">
    <source>
        <dbReference type="ARBA" id="ARBA00022554"/>
    </source>
</evidence>
<evidence type="ECO:0000313" key="13">
    <source>
        <dbReference type="Proteomes" id="UP000190831"/>
    </source>
</evidence>
<evidence type="ECO:0000256" key="5">
    <source>
        <dbReference type="ARBA" id="ARBA00022670"/>
    </source>
</evidence>
<dbReference type="Gene3D" id="3.40.50.1820">
    <property type="entry name" value="alpha/beta hydrolase"/>
    <property type="match status" value="1"/>
</dbReference>
<keyword evidence="7 11" id="KW-0378">Hydrolase</keyword>
<comment type="subcellular location">
    <subcellularLocation>
        <location evidence="1">Vacuole lumen</location>
    </subcellularLocation>
</comment>
<dbReference type="InterPro" id="IPR001563">
    <property type="entry name" value="Peptidase_S10"/>
</dbReference>
<accession>A0A1G4MKF6</accession>
<dbReference type="OrthoDB" id="443318at2759"/>
<dbReference type="InterPro" id="IPR018202">
    <property type="entry name" value="Ser_caboxypep_ser_AS"/>
</dbReference>
<keyword evidence="8" id="KW-1015">Disulfide bond</keyword>
<dbReference type="PROSITE" id="PS00560">
    <property type="entry name" value="CARBOXYPEPT_SER_HIS"/>
    <property type="match status" value="1"/>
</dbReference>
<keyword evidence="9" id="KW-0325">Glycoprotein</keyword>
<keyword evidence="5 11" id="KW-0645">Protease</keyword>
<comment type="catalytic activity">
    <reaction evidence="10">
        <text>Release of a C-terminal amino acid with broad specificity.</text>
        <dbReference type="EC" id="3.4.16.5"/>
    </reaction>
</comment>